<dbReference type="Proteomes" id="UP001333110">
    <property type="component" value="Unassembled WGS sequence"/>
</dbReference>
<evidence type="ECO:0000256" key="3">
    <source>
        <dbReference type="ARBA" id="ARBA00022483"/>
    </source>
</evidence>
<organism evidence="8 9">
    <name type="scientific">Mycteria americana</name>
    <name type="common">Wood stork</name>
    <dbReference type="NCBI Taxonomy" id="33587"/>
    <lineage>
        <taxon>Eukaryota</taxon>
        <taxon>Metazoa</taxon>
        <taxon>Chordata</taxon>
        <taxon>Craniata</taxon>
        <taxon>Vertebrata</taxon>
        <taxon>Euteleostomi</taxon>
        <taxon>Archelosauria</taxon>
        <taxon>Archosauria</taxon>
        <taxon>Dinosauria</taxon>
        <taxon>Saurischia</taxon>
        <taxon>Theropoda</taxon>
        <taxon>Coelurosauria</taxon>
        <taxon>Aves</taxon>
        <taxon>Neognathae</taxon>
        <taxon>Neoaves</taxon>
        <taxon>Aequornithes</taxon>
        <taxon>Ciconiiformes</taxon>
        <taxon>Ciconiidae</taxon>
        <taxon>Mycteria</taxon>
    </lineage>
</organism>
<dbReference type="Gene3D" id="2.30.29.90">
    <property type="match status" value="1"/>
</dbReference>
<evidence type="ECO:0000256" key="2">
    <source>
        <dbReference type="ARBA" id="ARBA00022448"/>
    </source>
</evidence>
<evidence type="ECO:0000256" key="5">
    <source>
        <dbReference type="SAM" id="Coils"/>
    </source>
</evidence>
<dbReference type="FunFam" id="2.30.29.90:FF:000010">
    <property type="entry name" value="Uncharacterized protein"/>
    <property type="match status" value="1"/>
</dbReference>
<dbReference type="GO" id="GO:0005886">
    <property type="term" value="C:plasma membrane"/>
    <property type="evidence" value="ECO:0007669"/>
    <property type="project" value="TreeGrafter"/>
</dbReference>
<dbReference type="PANTHER" id="PTHR16092">
    <property type="entry name" value="SEC3/SYNTAXIN-RELATED"/>
    <property type="match status" value="1"/>
</dbReference>
<dbReference type="InterPro" id="IPR019160">
    <property type="entry name" value="Sec3_CC"/>
</dbReference>
<comment type="similarity">
    <text evidence="1">Belongs to the SEC3 family.</text>
</comment>
<dbReference type="GO" id="GO:0006887">
    <property type="term" value="P:exocytosis"/>
    <property type="evidence" value="ECO:0007669"/>
    <property type="project" value="UniProtKB-KW"/>
</dbReference>
<dbReference type="InterPro" id="IPR048628">
    <property type="entry name" value="Sec3_C"/>
</dbReference>
<feature type="region of interest" description="Disordered" evidence="6">
    <location>
        <begin position="709"/>
        <end position="738"/>
    </location>
</feature>
<evidence type="ECO:0000256" key="4">
    <source>
        <dbReference type="ARBA" id="ARBA00023054"/>
    </source>
</evidence>
<gene>
    <name evidence="8" type="ORF">QYF61_007910</name>
</gene>
<dbReference type="GO" id="GO:0006893">
    <property type="term" value="P:Golgi to plasma membrane transport"/>
    <property type="evidence" value="ECO:0007669"/>
    <property type="project" value="TreeGrafter"/>
</dbReference>
<reference evidence="8 9" key="1">
    <citation type="journal article" date="2023" name="J. Hered.">
        <title>Chromosome-level genome of the wood stork (Mycteria americana) provides insight into avian chromosome evolution.</title>
        <authorList>
            <person name="Flamio R. Jr."/>
            <person name="Ramstad K.M."/>
        </authorList>
    </citation>
    <scope>NUCLEOTIDE SEQUENCE [LARGE SCALE GENOMIC DNA]</scope>
    <source>
        <strain evidence="8">JAX WOST 10</strain>
    </source>
</reference>
<evidence type="ECO:0000313" key="9">
    <source>
        <dbReference type="Proteomes" id="UP001333110"/>
    </source>
</evidence>
<name>A0AAN7MIE8_MYCAM</name>
<feature type="region of interest" description="Disordered" evidence="6">
    <location>
        <begin position="159"/>
        <end position="181"/>
    </location>
</feature>
<protein>
    <recommendedName>
        <fullName evidence="7">Exocyst complex component Sec3 PIP2-binding N-terminal domain-containing protein</fullName>
    </recommendedName>
</protein>
<dbReference type="InterPro" id="IPR028258">
    <property type="entry name" value="Sec3-PIP2_bind"/>
</dbReference>
<comment type="caution">
    <text evidence="8">The sequence shown here is derived from an EMBL/GenBank/DDBJ whole genome shotgun (WGS) entry which is preliminary data.</text>
</comment>
<dbReference type="SMART" id="SM01313">
    <property type="entry name" value="Sec3-PIP2_bind"/>
    <property type="match status" value="1"/>
</dbReference>
<feature type="coiled-coil region" evidence="5">
    <location>
        <begin position="237"/>
        <end position="264"/>
    </location>
</feature>
<keyword evidence="9" id="KW-1185">Reference proteome</keyword>
<dbReference type="CDD" id="cd14683">
    <property type="entry name" value="PH-EXOC1"/>
    <property type="match status" value="1"/>
</dbReference>
<dbReference type="Pfam" id="PF09763">
    <property type="entry name" value="Sec3_CC"/>
    <property type="match status" value="1"/>
</dbReference>
<feature type="region of interest" description="Disordered" evidence="6">
    <location>
        <begin position="785"/>
        <end position="805"/>
    </location>
</feature>
<dbReference type="AlphaFoldDB" id="A0AAN7MIE8"/>
<keyword evidence="3" id="KW-0268">Exocytosis</keyword>
<evidence type="ECO:0000256" key="1">
    <source>
        <dbReference type="ARBA" id="ARBA00006518"/>
    </source>
</evidence>
<dbReference type="GO" id="GO:0000145">
    <property type="term" value="C:exocyst"/>
    <property type="evidence" value="ECO:0007669"/>
    <property type="project" value="InterPro"/>
</dbReference>
<sequence>MNYNEGMRSQLEEKKIRSTSITMASLWSSLERDVFNPQKKRLLETIRVWKTGKKKKMSILCVVVDTFRPMQPFLVKVKVDRGEQYKIAYKWPLAELKLVDGKTLDQASLDFDLQFDKVYKWTASSFDEKKTFIRCLWKLNHRFLASSITFVNVPSCTAEGRQGPQEDRKDAAETESQEELSAYQEMTPKEAADVLKLMEEYEPLVNNSVAFAEQLSNDLHVLDEANLRAIISSEKRVTQLMSSIDEALAEVARVEETLQIYDELLGSVKQQMDHIHRENSLLHRIISNKTRLMDEIVFLTRNRWGLRVGPEANYTSTAGKAFWGLPVALERSPGGAVLVVNGVHSSWWPVTSGVPQGSVLGPVPFNIFISGLDQGIECIPSLGKSGWKVPGGKGPGVLVDSRLNVSQQCAQVAKKANGILACIRNSVASRTRAVIVPLYSALVRPHLECCVQCWAPHSQRDIEGLERVQRRATELGEGLEHKADGERLRDLGLFSLERRRLRGDLIALYNCLKGGCRETHLNLSREHCDALSRADLSSPSRVKACIAAVEALSGCMNIQIHPGYRKLQSVAEQLIMFETLKQNFENSFISHIMNIFELQVGFALHVAAQNPGRFEYSGKIVPAGNAEVPALGQPIDKLSAPNHGLHHEELVPYAPLMAWLRNTNPVLFCDLPKVYAQNLGRLYDREIKVFFEQAKTFLLGRRKASLQESLEKPMAMGSRQQSRWSLPGSREGQEDTPDKGNVIKMLEQVLRDLQPLCTAEQQFIEKFFQLSQDTADLQVLEASATKGGDSMASPEDPPCTKPRSQLEEPTTRLLSEIFSCLEPELKGFLDVCNKVHQFGCLQVLVTLNDSIFEMWGSSSALPSSFLNTVLGNMLLLAKSSFNKCIGTLCKEIEEAKMPSKMKGGILPSVSRFEEFVNFSEEVFRTARRRGELDKAHLRLASSVFSSVNSLSSASLKVNTDMVMMENFHHIHCFLCQKKIHCLEGKKREAKQRYSEHMEKYVIKYLGQPLEKLNHFFEGVKARVAQGVKEEEVSFQLAYSKQELRKVIEKYPGKEVKRALETLYRKIHKYLSPEENLLPVVWHAMEQEFIHQYQEFEDLIQRCYAGSGIAMDFTMEDLLSYFNSITLSNM</sequence>
<dbReference type="Pfam" id="PF20654">
    <property type="entry name" value="Sec3_C-term"/>
    <property type="match status" value="1"/>
</dbReference>
<dbReference type="PANTHER" id="PTHR16092:SF20">
    <property type="entry name" value="EXOCYST COMPLEX COMPONENT SEC3 PIP2-BINDING N-TERMINAL DOMAIN-CONTAINING PROTEIN"/>
    <property type="match status" value="1"/>
</dbReference>
<feature type="domain" description="Exocyst complex component Sec3 PIP2-binding N-terminal" evidence="7">
    <location>
        <begin position="53"/>
        <end position="143"/>
    </location>
</feature>
<keyword evidence="4 5" id="KW-0175">Coiled coil</keyword>
<proteinExistence type="inferred from homology"/>
<keyword evidence="2" id="KW-0813">Transport</keyword>
<evidence type="ECO:0000313" key="8">
    <source>
        <dbReference type="EMBL" id="KAK4810088.1"/>
    </source>
</evidence>
<accession>A0AAN7MIE8</accession>
<dbReference type="GO" id="GO:0005546">
    <property type="term" value="F:phosphatidylinositol-4,5-bisphosphate binding"/>
    <property type="evidence" value="ECO:0007669"/>
    <property type="project" value="TreeGrafter"/>
</dbReference>
<dbReference type="Pfam" id="PF15277">
    <property type="entry name" value="Sec3-PIP2_bind"/>
    <property type="match status" value="1"/>
</dbReference>
<dbReference type="EMBL" id="JAUNZN010000019">
    <property type="protein sequence ID" value="KAK4810088.1"/>
    <property type="molecule type" value="Genomic_DNA"/>
</dbReference>
<evidence type="ECO:0000259" key="7">
    <source>
        <dbReference type="SMART" id="SM01313"/>
    </source>
</evidence>
<evidence type="ECO:0000256" key="6">
    <source>
        <dbReference type="SAM" id="MobiDB-lite"/>
    </source>
</evidence>